<evidence type="ECO:0000313" key="1">
    <source>
        <dbReference type="EMBL" id="MFD1675008.1"/>
    </source>
</evidence>
<dbReference type="RefSeq" id="WP_377942879.1">
    <property type="nucleotide sequence ID" value="NZ_JBHUCX010000024.1"/>
</dbReference>
<sequence length="111" mass="11933">MSLWENIVAIFVLACAVPLIAISETNITHALQIGAQTLNENMVARSVLDRLLAGESVPAQMEENHQMYTISITRSGDGVCTYISAEISLPSSQAPKEKIEIPACPSGVFTD</sequence>
<proteinExistence type="predicted"/>
<dbReference type="EMBL" id="JBHUCX010000024">
    <property type="protein sequence ID" value="MFD1675008.1"/>
    <property type="molecule type" value="Genomic_DNA"/>
</dbReference>
<evidence type="ECO:0000313" key="2">
    <source>
        <dbReference type="Proteomes" id="UP001597079"/>
    </source>
</evidence>
<dbReference type="Proteomes" id="UP001597079">
    <property type="component" value="Unassembled WGS sequence"/>
</dbReference>
<name>A0ABW4JHY1_9BACL</name>
<comment type="caution">
    <text evidence="1">The sequence shown here is derived from an EMBL/GenBank/DDBJ whole genome shotgun (WGS) entry which is preliminary data.</text>
</comment>
<organism evidence="1 2">
    <name type="scientific">Alicyclobacillus fodiniaquatilis</name>
    <dbReference type="NCBI Taxonomy" id="1661150"/>
    <lineage>
        <taxon>Bacteria</taxon>
        <taxon>Bacillati</taxon>
        <taxon>Bacillota</taxon>
        <taxon>Bacilli</taxon>
        <taxon>Bacillales</taxon>
        <taxon>Alicyclobacillaceae</taxon>
        <taxon>Alicyclobacillus</taxon>
    </lineage>
</organism>
<protein>
    <submittedName>
        <fullName evidence="1">Uncharacterized protein</fullName>
    </submittedName>
</protein>
<keyword evidence="2" id="KW-1185">Reference proteome</keyword>
<accession>A0ABW4JHY1</accession>
<gene>
    <name evidence="1" type="ORF">ACFSB2_09910</name>
</gene>
<reference evidence="2" key="1">
    <citation type="journal article" date="2019" name="Int. J. Syst. Evol. Microbiol.">
        <title>The Global Catalogue of Microorganisms (GCM) 10K type strain sequencing project: providing services to taxonomists for standard genome sequencing and annotation.</title>
        <authorList>
            <consortium name="The Broad Institute Genomics Platform"/>
            <consortium name="The Broad Institute Genome Sequencing Center for Infectious Disease"/>
            <person name="Wu L."/>
            <person name="Ma J."/>
        </authorList>
    </citation>
    <scope>NUCLEOTIDE SEQUENCE [LARGE SCALE GENOMIC DNA]</scope>
    <source>
        <strain evidence="2">CGMCC 1.12286</strain>
    </source>
</reference>